<dbReference type="Gene3D" id="1.10.101.10">
    <property type="entry name" value="PGBD-like superfamily/PGBD"/>
    <property type="match status" value="2"/>
</dbReference>
<feature type="region of interest" description="Disordered" evidence="1">
    <location>
        <begin position="1"/>
        <end position="24"/>
    </location>
</feature>
<dbReference type="AlphaFoldDB" id="A0A3A1WSP1"/>
<feature type="domain" description="Peptidoglycan binding-like" evidence="2">
    <location>
        <begin position="122"/>
        <end position="174"/>
    </location>
</feature>
<dbReference type="EMBL" id="QYRN01000004">
    <property type="protein sequence ID" value="RIY01274.1"/>
    <property type="molecule type" value="Genomic_DNA"/>
</dbReference>
<dbReference type="SUPFAM" id="SSF47090">
    <property type="entry name" value="PGBD-like"/>
    <property type="match status" value="2"/>
</dbReference>
<protein>
    <submittedName>
        <fullName evidence="3">Peptidoglycan-binding protein</fullName>
    </submittedName>
</protein>
<evidence type="ECO:0000313" key="4">
    <source>
        <dbReference type="Proteomes" id="UP000265750"/>
    </source>
</evidence>
<accession>A0A3A1WSP1</accession>
<name>A0A3A1WSP1_9HYPH</name>
<evidence type="ECO:0000256" key="1">
    <source>
        <dbReference type="SAM" id="MobiDB-lite"/>
    </source>
</evidence>
<evidence type="ECO:0000313" key="3">
    <source>
        <dbReference type="EMBL" id="RIY01274.1"/>
    </source>
</evidence>
<keyword evidence="4" id="KW-1185">Reference proteome</keyword>
<gene>
    <name evidence="3" type="ORF">D3218_07850</name>
</gene>
<dbReference type="Pfam" id="PF01471">
    <property type="entry name" value="PG_binding_1"/>
    <property type="match status" value="2"/>
</dbReference>
<feature type="compositionally biased region" description="Basic residues" evidence="1">
    <location>
        <begin position="11"/>
        <end position="21"/>
    </location>
</feature>
<dbReference type="OrthoDB" id="9816507at2"/>
<feature type="domain" description="Peptidoglycan binding-like" evidence="2">
    <location>
        <begin position="208"/>
        <end position="262"/>
    </location>
</feature>
<reference evidence="4" key="1">
    <citation type="submission" date="2018-09" db="EMBL/GenBank/DDBJ databases">
        <authorList>
            <person name="Tuo L."/>
        </authorList>
    </citation>
    <scope>NUCLEOTIDE SEQUENCE [LARGE SCALE GENOMIC DNA]</scope>
    <source>
        <strain evidence="4">M2BS4Y-1</strain>
    </source>
</reference>
<proteinExistence type="predicted"/>
<dbReference type="InterPro" id="IPR036366">
    <property type="entry name" value="PGBDSf"/>
</dbReference>
<organism evidence="3 4">
    <name type="scientific">Aureimonas flava</name>
    <dbReference type="NCBI Taxonomy" id="2320271"/>
    <lineage>
        <taxon>Bacteria</taxon>
        <taxon>Pseudomonadati</taxon>
        <taxon>Pseudomonadota</taxon>
        <taxon>Alphaproteobacteria</taxon>
        <taxon>Hyphomicrobiales</taxon>
        <taxon>Aurantimonadaceae</taxon>
        <taxon>Aureimonas</taxon>
    </lineage>
</organism>
<comment type="caution">
    <text evidence="3">The sequence shown here is derived from an EMBL/GenBank/DDBJ whole genome shotgun (WGS) entry which is preliminary data.</text>
</comment>
<sequence length="269" mass="27866">MPARKPAPSAKTRKPASRRNRSSGLAGRAALALARASLTGLAAGARIVAARPALFGGIAVFSISAGLVADNALNRQAGPHRHPMLVTRDVETPPALAATRTAQAAAEPAPIGNDPRIIAFALVRDVQTLLAEQGYYEAEVDGRAGQATDLAIRAFQRERGLRVDGMATPLLLAQIRAAGQVEDIDPTQVASLETAGVASDASSGSGSDMVRQIQAGLADAKVADLQADGILGERTKAAIRTFQALESLDVTGEPSQEVLDRLRALAADD</sequence>
<dbReference type="InterPro" id="IPR036365">
    <property type="entry name" value="PGBD-like_sf"/>
</dbReference>
<evidence type="ECO:0000259" key="2">
    <source>
        <dbReference type="Pfam" id="PF01471"/>
    </source>
</evidence>
<dbReference type="Proteomes" id="UP000265750">
    <property type="component" value="Unassembled WGS sequence"/>
</dbReference>
<dbReference type="InterPro" id="IPR002477">
    <property type="entry name" value="Peptidoglycan-bd-like"/>
</dbReference>